<dbReference type="InterPro" id="IPR000845">
    <property type="entry name" value="Nucleoside_phosphorylase_d"/>
</dbReference>
<dbReference type="OrthoDB" id="7357315at2"/>
<feature type="domain" description="Nucleoside phosphorylase" evidence="1">
    <location>
        <begin position="56"/>
        <end position="179"/>
    </location>
</feature>
<evidence type="ECO:0000313" key="3">
    <source>
        <dbReference type="Proteomes" id="UP000001176"/>
    </source>
</evidence>
<reference evidence="2 3" key="1">
    <citation type="journal article" date="2009" name="BMC Genomics">
        <title>Complete genome sequence of the sugarcane nitrogen-fixing endophyte Gluconacetobacter diazotrophicus Pal5.</title>
        <authorList>
            <person name="Bertalan M."/>
            <person name="Albano R."/>
            <person name="Padua V."/>
            <person name="Rouws L."/>
            <person name="Rojas C."/>
            <person name="Hemerly A."/>
            <person name="Teixeira K."/>
            <person name="Schwab S."/>
            <person name="Araujo J."/>
            <person name="Oliveira A."/>
            <person name="Franca L."/>
            <person name="Magalhaes V."/>
            <person name="Alqueres S."/>
            <person name="Cardoso A."/>
            <person name="Almeida W."/>
            <person name="Loureiro M.M."/>
            <person name="Nogueira E."/>
            <person name="Cidade D."/>
            <person name="Oliveira D."/>
            <person name="Simao T."/>
            <person name="Macedo J."/>
            <person name="Valadao A."/>
            <person name="Dreschsel M."/>
            <person name="Freitas F."/>
            <person name="Vidal M."/>
            <person name="Guedes H."/>
            <person name="Rodrigues E."/>
            <person name="Meneses C."/>
            <person name="Brioso P."/>
            <person name="Pozzer L."/>
            <person name="Figueiredo D."/>
            <person name="Montano H."/>
            <person name="Junior J."/>
            <person name="Filho G."/>
            <person name="Flores V."/>
            <person name="Ferreira B."/>
            <person name="Branco A."/>
            <person name="Gonzalez P."/>
            <person name="Guillobel H."/>
            <person name="Lemos M."/>
            <person name="Seibel L."/>
            <person name="Macedo J."/>
            <person name="Alves-Ferreira M."/>
            <person name="Sachetto-Martins G."/>
            <person name="Coelho A."/>
            <person name="Santos E."/>
            <person name="Amaral G."/>
            <person name="Neves A."/>
            <person name="Pacheco A.B."/>
            <person name="Carvalho D."/>
            <person name="Lery L."/>
            <person name="Bisch P."/>
            <person name="Rossle S.C."/>
            <person name="Urmenyi T."/>
            <person name="Kruger W.V."/>
            <person name="Martins O."/>
            <person name="Baldani J.I."/>
            <person name="Ferreira P.C."/>
        </authorList>
    </citation>
    <scope>NUCLEOTIDE SEQUENCE [LARGE SCALE GENOMIC DNA]</scope>
    <source>
        <strain evidence="3">ATCC 49037 / DSM 5601 / CCUG 37298 / CIP 103539 / LMG 7603 / PAl5</strain>
    </source>
</reference>
<dbReference type="GO" id="GO:0009116">
    <property type="term" value="P:nucleoside metabolic process"/>
    <property type="evidence" value="ECO:0007669"/>
    <property type="project" value="InterPro"/>
</dbReference>
<dbReference type="EMBL" id="AM889285">
    <property type="protein sequence ID" value="CAP55562.1"/>
    <property type="molecule type" value="Genomic_DNA"/>
</dbReference>
<evidence type="ECO:0000313" key="2">
    <source>
        <dbReference type="EMBL" id="CAP55562.1"/>
    </source>
</evidence>
<dbReference type="KEGG" id="gdi:GDI1619"/>
<dbReference type="GO" id="GO:0003824">
    <property type="term" value="F:catalytic activity"/>
    <property type="evidence" value="ECO:0007669"/>
    <property type="project" value="InterPro"/>
</dbReference>
<organism evidence="2 3">
    <name type="scientific">Gluconacetobacter diazotrophicus (strain ATCC 49037 / DSM 5601 / CCUG 37298 / CIP 103539 / LMG 7603 / PAl5)</name>
    <dbReference type="NCBI Taxonomy" id="272568"/>
    <lineage>
        <taxon>Bacteria</taxon>
        <taxon>Pseudomonadati</taxon>
        <taxon>Pseudomonadota</taxon>
        <taxon>Alphaproteobacteria</taxon>
        <taxon>Acetobacterales</taxon>
        <taxon>Acetobacteraceae</taxon>
        <taxon>Gluconacetobacter</taxon>
    </lineage>
</organism>
<dbReference type="AlphaFoldDB" id="A9HGX9"/>
<dbReference type="Gene3D" id="3.40.50.1580">
    <property type="entry name" value="Nucleoside phosphorylase domain"/>
    <property type="match status" value="1"/>
</dbReference>
<dbReference type="SUPFAM" id="SSF53167">
    <property type="entry name" value="Purine and uridine phosphorylases"/>
    <property type="match status" value="1"/>
</dbReference>
<dbReference type="RefSeq" id="WP_012225044.1">
    <property type="nucleotide sequence ID" value="NC_010125.1"/>
</dbReference>
<dbReference type="Pfam" id="PF01048">
    <property type="entry name" value="PNP_UDP_1"/>
    <property type="match status" value="1"/>
</dbReference>
<name>A9HGX9_GLUDA</name>
<protein>
    <recommendedName>
        <fullName evidence="1">Nucleoside phosphorylase domain-containing protein</fullName>
    </recommendedName>
</protein>
<dbReference type="eggNOG" id="COG0775">
    <property type="taxonomic scope" value="Bacteria"/>
</dbReference>
<dbReference type="STRING" id="272568.GDI1619"/>
<dbReference type="HOGENOM" id="CLU_031248_4_2_5"/>
<accession>A9HGX9</accession>
<proteinExistence type="predicted"/>
<dbReference type="InterPro" id="IPR035994">
    <property type="entry name" value="Nucleoside_phosphorylase_sf"/>
</dbReference>
<keyword evidence="3" id="KW-1185">Reference proteome</keyword>
<evidence type="ECO:0000259" key="1">
    <source>
        <dbReference type="Pfam" id="PF01048"/>
    </source>
</evidence>
<dbReference type="Proteomes" id="UP000001176">
    <property type="component" value="Chromosome"/>
</dbReference>
<gene>
    <name evidence="2" type="ordered locus">GDI1619</name>
</gene>
<sequence length="246" mass="24660">MAPDGSAPAQARLSPSGAPLAGTLGVVVGMEAEAALIRAAAPQAHVGISGATAPGARAAVADLLRQGVGALLSFGLAAGLDPALRPGAVLVPGHVLLPDGQRLAADPALLDWLGHGRPDVVPADLLHSDDVIVTAGRKGACFRRTGCAGLDMESGFVADGAARAGVPFAVLRVVCDPAERSLPPAAVLALGPDGGIGMGRILASVLRRPTQIPALIALGRDAARARAKATEILRDRFAAGLDPRPR</sequence>
<dbReference type="KEGG" id="gdj:Gdia_1824"/>